<evidence type="ECO:0000256" key="1">
    <source>
        <dbReference type="ARBA" id="ARBA00000382"/>
    </source>
</evidence>
<keyword evidence="4 12" id="KW-0378">Hydrolase</keyword>
<keyword evidence="5" id="KW-0119">Carbohydrate metabolism</keyword>
<feature type="region of interest" description="Disordered" evidence="9">
    <location>
        <begin position="153"/>
        <end position="173"/>
    </location>
</feature>
<dbReference type="HOGENOM" id="CLU_005482_2_0_1"/>
<evidence type="ECO:0000256" key="7">
    <source>
        <dbReference type="ARBA" id="ARBA00023316"/>
    </source>
</evidence>
<dbReference type="EMBL" id="KE652183">
    <property type="protein sequence ID" value="EQL04029.1"/>
    <property type="molecule type" value="Genomic_DNA"/>
</dbReference>
<dbReference type="PANTHER" id="PTHR31983:SF0">
    <property type="entry name" value="GLUCAN ENDO-1,3-BETA-D-GLUCOSIDASE 2"/>
    <property type="match status" value="1"/>
</dbReference>
<evidence type="ECO:0000256" key="6">
    <source>
        <dbReference type="ARBA" id="ARBA00023295"/>
    </source>
</evidence>
<organism evidence="12 13">
    <name type="scientific">Ophiocordyceps sinensis (strain Co18 / CGMCC 3.14243)</name>
    <name type="common">Yarsagumba caterpillar fungus</name>
    <name type="synonym">Hirsutella sinensis</name>
    <dbReference type="NCBI Taxonomy" id="911162"/>
    <lineage>
        <taxon>Eukaryota</taxon>
        <taxon>Fungi</taxon>
        <taxon>Dikarya</taxon>
        <taxon>Ascomycota</taxon>
        <taxon>Pezizomycotina</taxon>
        <taxon>Sordariomycetes</taxon>
        <taxon>Hypocreomycetidae</taxon>
        <taxon>Hypocreales</taxon>
        <taxon>Ophiocordycipitaceae</taxon>
        <taxon>Ophiocordyceps</taxon>
    </lineage>
</organism>
<proteinExistence type="inferred from homology"/>
<dbReference type="Proteomes" id="UP000019374">
    <property type="component" value="Unassembled WGS sequence"/>
</dbReference>
<evidence type="ECO:0000313" key="13">
    <source>
        <dbReference type="Proteomes" id="UP000019374"/>
    </source>
</evidence>
<dbReference type="Gene3D" id="1.10.287.1170">
    <property type="entry name" value="glycoside hydrolase family 81 endo-[beta] glucanase"/>
    <property type="match status" value="1"/>
</dbReference>
<dbReference type="InterPro" id="IPR005200">
    <property type="entry name" value="Endo-beta-glucanase"/>
</dbReference>
<comment type="catalytic activity">
    <reaction evidence="1">
        <text>Hydrolysis of (1-&gt;3)-beta-D-glucosidic linkages in (1-&gt;3)-beta-D-glucans.</text>
        <dbReference type="EC" id="3.2.1.39"/>
    </reaction>
</comment>
<dbReference type="GO" id="GO:0009986">
    <property type="term" value="C:cell surface"/>
    <property type="evidence" value="ECO:0007669"/>
    <property type="project" value="TreeGrafter"/>
</dbReference>
<dbReference type="GO" id="GO:0052861">
    <property type="term" value="F:endo-1,3(4)-beta-glucanase activity"/>
    <property type="evidence" value="ECO:0007669"/>
    <property type="project" value="InterPro"/>
</dbReference>
<gene>
    <name evidence="12" type="ORF">OCS_00276</name>
</gene>
<feature type="compositionally biased region" description="Low complexity" evidence="9">
    <location>
        <begin position="156"/>
        <end position="173"/>
    </location>
</feature>
<name>T5AN61_OPHSC</name>
<evidence type="ECO:0000256" key="4">
    <source>
        <dbReference type="ARBA" id="ARBA00022801"/>
    </source>
</evidence>
<feature type="domain" description="Glycosyl hydrolase family 81 C-terminal" evidence="11">
    <location>
        <begin position="543"/>
        <end position="892"/>
    </location>
</feature>
<dbReference type="OrthoDB" id="4473401at2759"/>
<comment type="similarity">
    <text evidence="2">Belongs to the glycosyl hydrolase 81 family.</text>
</comment>
<evidence type="ECO:0000256" key="2">
    <source>
        <dbReference type="ARBA" id="ARBA00010730"/>
    </source>
</evidence>
<feature type="domain" description="Glycosyl hydrolase family 81 N-terminal" evidence="10">
    <location>
        <begin position="214"/>
        <end position="535"/>
    </location>
</feature>
<sequence length="901" mass="99000">MDRCLAIYYLGTVSPIVGEHLWALGKSSSTPPMDWHGLISFLCWLTEAQGSVIRISSSQIAHSSTPLPQAIPPDHRLVPEPLLLNSGYWHLDTNSTPTADTQSLTWKPLRTASSSLDGSVEVKAGISNTTSQISPTLRTPPAASPKLHIPAVATESPPLSNSSSASASPSPSIASTERFETWSSLITKMTSSDIFAEPIDTRAPPSCISTRHDHPVPRKGIQSNAPLQTNKFYANFFLGDQLAPVYTFPYSLQWAGGKGTSASWGMSCGHIEAHQRVFGNVRFNESSSFYLNPIGIQSMVISAKGLGNKTALSLDSITAFSARVHLSKDSTSPPEVSFPLVQGMPYITAQFDGGVPVLQSGVYFKTVTRVTRDPKPHVSKYAFNLEDGTTWRMYAWRTKGDELDLKVVNDGLAESKKPFFGIIQIAKDPRTNGSEELLDDGAGVYPVTVGLSGSASGSRGTYCFKYQKDGHQAGHLYMYALPHHVHSFNDETKQRMQQVQLQTTTKGLARLVRGTEWTMVEPEMPVNMGFSPWHPEKGSMDGLSDMAKSTIRAAAAKEITQNMIAQSNLDSMYFSGKALAKFATILYVINDMVGDKALAQTGLGQLKAAFGIFAANKQKFPLVYETAWGGAVSSATYATGDAGVDFGNTYYNDHHFHYGYHILAAATIGHLDPDWAQANADYVNTLVRDVANPSSKDAFFPMWRSFDWYHGHSWAHGLYAAADGKNQESSSEDMMHAYALKMWGKVIGNANLEARANLQLSMIARSLRVYYLYEKNNEVQPKQFIGNKVAGILFENKVDHTTFFDPSIEAIQGIHMIPILPPTPFVRVPNFVAEEWEAFFSQGRIDEIRNAWKGIIYASYATVEPRKAWEFFSARSFDPQWLDGGASLTWFMAYAAALGGI</sequence>
<evidence type="ECO:0000259" key="10">
    <source>
        <dbReference type="Pfam" id="PF03639"/>
    </source>
</evidence>
<keyword evidence="7" id="KW-0961">Cell wall biogenesis/degradation</keyword>
<dbReference type="EC" id="3.2.1.39" evidence="3"/>
<keyword evidence="6" id="KW-0326">Glycosidase</keyword>
<protein>
    <recommendedName>
        <fullName evidence="3">glucan endo-1,3-beta-D-glucosidase</fullName>
        <ecNumber evidence="3">3.2.1.39</ecNumber>
    </recommendedName>
</protein>
<dbReference type="eggNOG" id="KOG2254">
    <property type="taxonomic scope" value="Eukaryota"/>
</dbReference>
<dbReference type="Gene3D" id="1.20.5.420">
    <property type="entry name" value="Immunoglobulin FC, subunit C"/>
    <property type="match status" value="1"/>
</dbReference>
<dbReference type="Pfam" id="PF17652">
    <property type="entry name" value="Glyco_hydro81C"/>
    <property type="match status" value="1"/>
</dbReference>
<dbReference type="Gene3D" id="2.70.98.30">
    <property type="entry name" value="Golgi alpha-mannosidase II, domain 4"/>
    <property type="match status" value="1"/>
</dbReference>
<evidence type="ECO:0000259" key="11">
    <source>
        <dbReference type="Pfam" id="PF17652"/>
    </source>
</evidence>
<evidence type="ECO:0000256" key="9">
    <source>
        <dbReference type="SAM" id="MobiDB-lite"/>
    </source>
</evidence>
<dbReference type="PROSITE" id="PS52008">
    <property type="entry name" value="GH81"/>
    <property type="match status" value="1"/>
</dbReference>
<dbReference type="GO" id="GO:0000272">
    <property type="term" value="P:polysaccharide catabolic process"/>
    <property type="evidence" value="ECO:0007669"/>
    <property type="project" value="UniProtKB-KW"/>
</dbReference>
<dbReference type="GO" id="GO:0042973">
    <property type="term" value="F:glucan endo-1,3-beta-D-glucosidase activity"/>
    <property type="evidence" value="ECO:0007669"/>
    <property type="project" value="UniProtKB-EC"/>
</dbReference>
<keyword evidence="8" id="KW-0624">Polysaccharide degradation</keyword>
<dbReference type="GO" id="GO:0071555">
    <property type="term" value="P:cell wall organization"/>
    <property type="evidence" value="ECO:0007669"/>
    <property type="project" value="UniProtKB-KW"/>
</dbReference>
<dbReference type="PANTHER" id="PTHR31983">
    <property type="entry name" value="ENDO-1,3(4)-BETA-GLUCANASE 1"/>
    <property type="match status" value="1"/>
</dbReference>
<evidence type="ECO:0000313" key="12">
    <source>
        <dbReference type="EMBL" id="EQL04029.1"/>
    </source>
</evidence>
<evidence type="ECO:0000256" key="8">
    <source>
        <dbReference type="ARBA" id="ARBA00023326"/>
    </source>
</evidence>
<dbReference type="Pfam" id="PF03639">
    <property type="entry name" value="Glyco_hydro_81"/>
    <property type="match status" value="1"/>
</dbReference>
<dbReference type="FunFam" id="1.10.287.1170:FF:000001">
    <property type="entry name" value="Endo-1,3-beta-glucanase Engl1"/>
    <property type="match status" value="1"/>
</dbReference>
<reference evidence="12 13" key="1">
    <citation type="journal article" date="2013" name="Chin. Sci. Bull.">
        <title>Genome survey uncovers the secrets of sex and lifestyle in caterpillar fungus.</title>
        <authorList>
            <person name="Hu X."/>
            <person name="Zhang Y."/>
            <person name="Xiao G."/>
            <person name="Zheng P."/>
            <person name="Xia Y."/>
            <person name="Zhang X."/>
            <person name="St Leger R.J."/>
            <person name="Liu X."/>
            <person name="Wang C."/>
        </authorList>
    </citation>
    <scope>NUCLEOTIDE SEQUENCE [LARGE SCALE GENOMIC DNA]</scope>
    <source>
        <strain evidence="13">Co18 / CGMCC 3.14243</strain>
        <tissue evidence="12">Fruit-body</tissue>
    </source>
</reference>
<dbReference type="InterPro" id="IPR040451">
    <property type="entry name" value="GH81_N"/>
</dbReference>
<accession>T5AN61</accession>
<evidence type="ECO:0000256" key="3">
    <source>
        <dbReference type="ARBA" id="ARBA00012780"/>
    </source>
</evidence>
<dbReference type="AlphaFoldDB" id="T5AN61"/>
<evidence type="ECO:0000256" key="5">
    <source>
        <dbReference type="ARBA" id="ARBA00023277"/>
    </source>
</evidence>
<dbReference type="InterPro" id="IPR040720">
    <property type="entry name" value="GH81_C"/>
</dbReference>